<organism evidence="3 4">
    <name type="scientific">Rhizobium subbaraonis</name>
    <dbReference type="NCBI Taxonomy" id="908946"/>
    <lineage>
        <taxon>Bacteria</taxon>
        <taxon>Pseudomonadati</taxon>
        <taxon>Pseudomonadota</taxon>
        <taxon>Alphaproteobacteria</taxon>
        <taxon>Hyphomicrobiales</taxon>
        <taxon>Rhizobiaceae</taxon>
        <taxon>Rhizobium/Agrobacterium group</taxon>
        <taxon>Rhizobium</taxon>
    </lineage>
</organism>
<gene>
    <name evidence="3" type="ORF">SAMN05892877_106275</name>
</gene>
<name>A0A285UDS5_9HYPH</name>
<accession>A0A285UDS5</accession>
<evidence type="ECO:0000256" key="2">
    <source>
        <dbReference type="SAM" id="SignalP"/>
    </source>
</evidence>
<keyword evidence="2" id="KW-0732">Signal</keyword>
<dbReference type="RefSeq" id="WP_097139268.1">
    <property type="nucleotide sequence ID" value="NZ_OBQD01000006.1"/>
</dbReference>
<feature type="chain" id="PRO_5012289844" description="YpeB-like protein with protease inhibitory function" evidence="2">
    <location>
        <begin position="18"/>
        <end position="198"/>
    </location>
</feature>
<dbReference type="Proteomes" id="UP000219167">
    <property type="component" value="Unassembled WGS sequence"/>
</dbReference>
<reference evidence="3 4" key="1">
    <citation type="submission" date="2017-08" db="EMBL/GenBank/DDBJ databases">
        <authorList>
            <person name="de Groot N.N."/>
        </authorList>
    </citation>
    <scope>NUCLEOTIDE SEQUENCE [LARGE SCALE GENOMIC DNA]</scope>
    <source>
        <strain evidence="3 4">JC85</strain>
    </source>
</reference>
<sequence>MRSIFSGVALFSIVALAASTAGAESSKDKHRRHQQEAAAAVIGAAAILGLGALAHSSDHHDNGNHYSDAGAEAWFEEGYRDGLYGTPYNTGAPSEAYAPGYNAGISERERQRQSAYRHDGSGGKSKSAGLAKRGCIGEASAYWGINPRDIHAVKVVHGEVQADRNTFLVEVKSGRLHGVCDMRGNGDMAGDFADGQRL</sequence>
<evidence type="ECO:0008006" key="5">
    <source>
        <dbReference type="Google" id="ProtNLM"/>
    </source>
</evidence>
<evidence type="ECO:0000313" key="3">
    <source>
        <dbReference type="EMBL" id="SOC39949.1"/>
    </source>
</evidence>
<dbReference type="OrthoDB" id="594865at2"/>
<evidence type="ECO:0000313" key="4">
    <source>
        <dbReference type="Proteomes" id="UP000219167"/>
    </source>
</evidence>
<dbReference type="AlphaFoldDB" id="A0A285UDS5"/>
<feature type="compositionally biased region" description="Basic and acidic residues" evidence="1">
    <location>
        <begin position="107"/>
        <end position="121"/>
    </location>
</feature>
<evidence type="ECO:0000256" key="1">
    <source>
        <dbReference type="SAM" id="MobiDB-lite"/>
    </source>
</evidence>
<keyword evidence="4" id="KW-1185">Reference proteome</keyword>
<feature type="region of interest" description="Disordered" evidence="1">
    <location>
        <begin position="107"/>
        <end position="129"/>
    </location>
</feature>
<dbReference type="EMBL" id="OBQD01000006">
    <property type="protein sequence ID" value="SOC39949.1"/>
    <property type="molecule type" value="Genomic_DNA"/>
</dbReference>
<protein>
    <recommendedName>
        <fullName evidence="5">YpeB-like protein with protease inhibitory function</fullName>
    </recommendedName>
</protein>
<feature type="signal peptide" evidence="2">
    <location>
        <begin position="1"/>
        <end position="17"/>
    </location>
</feature>
<proteinExistence type="predicted"/>